<dbReference type="EMBL" id="CAJPDS010000054">
    <property type="protein sequence ID" value="CAF9930131.1"/>
    <property type="molecule type" value="Genomic_DNA"/>
</dbReference>
<comment type="caution">
    <text evidence="2">The sequence shown here is derived from an EMBL/GenBank/DDBJ whole genome shotgun (WGS) entry which is preliminary data.</text>
</comment>
<dbReference type="Proteomes" id="UP000664521">
    <property type="component" value="Unassembled WGS sequence"/>
</dbReference>
<organism evidence="2 3">
    <name type="scientific">Heterodermia speciosa</name>
    <dbReference type="NCBI Taxonomy" id="116794"/>
    <lineage>
        <taxon>Eukaryota</taxon>
        <taxon>Fungi</taxon>
        <taxon>Dikarya</taxon>
        <taxon>Ascomycota</taxon>
        <taxon>Pezizomycotina</taxon>
        <taxon>Lecanoromycetes</taxon>
        <taxon>OSLEUM clade</taxon>
        <taxon>Lecanoromycetidae</taxon>
        <taxon>Caliciales</taxon>
        <taxon>Physciaceae</taxon>
        <taxon>Heterodermia</taxon>
    </lineage>
</organism>
<dbReference type="PANTHER" id="PTHR40069:SF1">
    <property type="entry name" value="YWBE PROTEIN"/>
    <property type="match status" value="1"/>
</dbReference>
<name>A0A8H3FQ27_9LECA</name>
<feature type="region of interest" description="Disordered" evidence="1">
    <location>
        <begin position="59"/>
        <end position="148"/>
    </location>
</feature>
<gene>
    <name evidence="2" type="ORF">HETSPECPRED_007555</name>
</gene>
<feature type="compositionally biased region" description="Polar residues" evidence="1">
    <location>
        <begin position="61"/>
        <end position="76"/>
    </location>
</feature>
<evidence type="ECO:0000256" key="1">
    <source>
        <dbReference type="SAM" id="MobiDB-lite"/>
    </source>
</evidence>
<evidence type="ECO:0000313" key="3">
    <source>
        <dbReference type="Proteomes" id="UP000664521"/>
    </source>
</evidence>
<dbReference type="NCBIfam" id="TIGR03833">
    <property type="entry name" value="YwbE family protein"/>
    <property type="match status" value="1"/>
</dbReference>
<proteinExistence type="predicted"/>
<dbReference type="PANTHER" id="PTHR40069">
    <property type="entry name" value="YWBE PROTEIN"/>
    <property type="match status" value="1"/>
</dbReference>
<accession>A0A8H3FQ27</accession>
<reference evidence="2" key="1">
    <citation type="submission" date="2021-03" db="EMBL/GenBank/DDBJ databases">
        <authorList>
            <person name="Tagirdzhanova G."/>
        </authorList>
    </citation>
    <scope>NUCLEOTIDE SEQUENCE</scope>
</reference>
<dbReference type="OrthoDB" id="20105at2759"/>
<dbReference type="InterPro" id="IPR019240">
    <property type="entry name" value="DUF2196"/>
</dbReference>
<dbReference type="Pfam" id="PF09962">
    <property type="entry name" value="DUF2196"/>
    <property type="match status" value="1"/>
</dbReference>
<feature type="compositionally biased region" description="Polar residues" evidence="1">
    <location>
        <begin position="134"/>
        <end position="148"/>
    </location>
</feature>
<evidence type="ECO:0000313" key="2">
    <source>
        <dbReference type="EMBL" id="CAF9930131.1"/>
    </source>
</evidence>
<protein>
    <submittedName>
        <fullName evidence="2">Uncharacterized protein</fullName>
    </submittedName>
</protein>
<dbReference type="AlphaFoldDB" id="A0A8H3FQ27"/>
<sequence length="184" mass="19696">MAVPRQSQLYPGLSVNIVLKADQRSGKLTTGQIADILTKGDHPRGIKVRLTDGRIGRVQSLLPSSSPSFVAPQTSHGHIEPPSHHNGFARADSDSRPRGFQQDVRTDGHDPAALPEMGSLADYIKAPRKKKQARASQPSLVQPESTAQAELEVEFPGLDSALIAAILADHGDVGSARDTLRTLC</sequence>
<keyword evidence="3" id="KW-1185">Reference proteome</keyword>